<feature type="domain" description="Pycsar effector protein" evidence="9">
    <location>
        <begin position="25"/>
        <end position="175"/>
    </location>
</feature>
<dbReference type="InterPro" id="IPR043760">
    <property type="entry name" value="PycTM_dom"/>
</dbReference>
<keyword evidence="2" id="KW-1003">Cell membrane</keyword>
<dbReference type="RefSeq" id="WP_181612575.1">
    <property type="nucleotide sequence ID" value="NZ_BAABAM010000005.1"/>
</dbReference>
<dbReference type="EMBL" id="JACDUR010000005">
    <property type="protein sequence ID" value="MBA2893811.1"/>
    <property type="molecule type" value="Genomic_DNA"/>
</dbReference>
<evidence type="ECO:0000256" key="3">
    <source>
        <dbReference type="ARBA" id="ARBA00022692"/>
    </source>
</evidence>
<gene>
    <name evidence="10" type="ORF">HNR30_005172</name>
</gene>
<keyword evidence="3 8" id="KW-0812">Transmembrane</keyword>
<evidence type="ECO:0000313" key="10">
    <source>
        <dbReference type="EMBL" id="MBA2893811.1"/>
    </source>
</evidence>
<evidence type="ECO:0000256" key="1">
    <source>
        <dbReference type="ARBA" id="ARBA00004236"/>
    </source>
</evidence>
<evidence type="ECO:0000313" key="11">
    <source>
        <dbReference type="Proteomes" id="UP000530928"/>
    </source>
</evidence>
<feature type="transmembrane region" description="Helical" evidence="8">
    <location>
        <begin position="43"/>
        <end position="64"/>
    </location>
</feature>
<protein>
    <submittedName>
        <fullName evidence="10">MFS family permease</fullName>
    </submittedName>
</protein>
<accession>A0A7W0CMA9</accession>
<evidence type="ECO:0000256" key="8">
    <source>
        <dbReference type="SAM" id="Phobius"/>
    </source>
</evidence>
<comment type="caution">
    <text evidence="10">The sequence shown here is derived from an EMBL/GenBank/DDBJ whole genome shotgun (WGS) entry which is preliminary data.</text>
</comment>
<keyword evidence="6" id="KW-0051">Antiviral defense</keyword>
<dbReference type="AlphaFoldDB" id="A0A7W0CMA9"/>
<comment type="subcellular location">
    <subcellularLocation>
        <location evidence="1">Cell membrane</location>
    </subcellularLocation>
</comment>
<dbReference type="Pfam" id="PF18967">
    <property type="entry name" value="PycTM"/>
    <property type="match status" value="1"/>
</dbReference>
<dbReference type="GO" id="GO:0005886">
    <property type="term" value="C:plasma membrane"/>
    <property type="evidence" value="ECO:0007669"/>
    <property type="project" value="UniProtKB-SubCell"/>
</dbReference>
<evidence type="ECO:0000256" key="6">
    <source>
        <dbReference type="ARBA" id="ARBA00023118"/>
    </source>
</evidence>
<dbReference type="GO" id="GO:0051607">
    <property type="term" value="P:defense response to virus"/>
    <property type="evidence" value="ECO:0007669"/>
    <property type="project" value="UniProtKB-KW"/>
</dbReference>
<proteinExistence type="predicted"/>
<feature type="transmembrane region" description="Helical" evidence="8">
    <location>
        <begin position="76"/>
        <end position="99"/>
    </location>
</feature>
<feature type="transmembrane region" description="Helical" evidence="8">
    <location>
        <begin position="155"/>
        <end position="176"/>
    </location>
</feature>
<reference evidence="10 11" key="1">
    <citation type="submission" date="2020-07" db="EMBL/GenBank/DDBJ databases">
        <title>Genomic Encyclopedia of Type Strains, Phase IV (KMG-IV): sequencing the most valuable type-strain genomes for metagenomic binning, comparative biology and taxonomic classification.</title>
        <authorList>
            <person name="Goeker M."/>
        </authorList>
    </citation>
    <scope>NUCLEOTIDE SEQUENCE [LARGE SCALE GENOMIC DNA]</scope>
    <source>
        <strain evidence="10 11">DSM 45533</strain>
    </source>
</reference>
<evidence type="ECO:0000256" key="4">
    <source>
        <dbReference type="ARBA" id="ARBA00022741"/>
    </source>
</evidence>
<evidence type="ECO:0000256" key="5">
    <source>
        <dbReference type="ARBA" id="ARBA00022989"/>
    </source>
</evidence>
<evidence type="ECO:0000256" key="7">
    <source>
        <dbReference type="ARBA" id="ARBA00023136"/>
    </source>
</evidence>
<evidence type="ECO:0000256" key="2">
    <source>
        <dbReference type="ARBA" id="ARBA00022475"/>
    </source>
</evidence>
<keyword evidence="11" id="KW-1185">Reference proteome</keyword>
<name>A0A7W0CMA9_9ACTN</name>
<dbReference type="GO" id="GO:0000166">
    <property type="term" value="F:nucleotide binding"/>
    <property type="evidence" value="ECO:0007669"/>
    <property type="project" value="UniProtKB-KW"/>
</dbReference>
<organism evidence="10 11">
    <name type="scientific">Nonomuraea soli</name>
    <dbReference type="NCBI Taxonomy" id="1032476"/>
    <lineage>
        <taxon>Bacteria</taxon>
        <taxon>Bacillati</taxon>
        <taxon>Actinomycetota</taxon>
        <taxon>Actinomycetes</taxon>
        <taxon>Streptosporangiales</taxon>
        <taxon>Streptosporangiaceae</taxon>
        <taxon>Nonomuraea</taxon>
    </lineage>
</organism>
<keyword evidence="7 8" id="KW-0472">Membrane</keyword>
<keyword evidence="4" id="KW-0547">Nucleotide-binding</keyword>
<dbReference type="Proteomes" id="UP000530928">
    <property type="component" value="Unassembled WGS sequence"/>
</dbReference>
<keyword evidence="5 8" id="KW-1133">Transmembrane helix</keyword>
<evidence type="ECO:0000259" key="9">
    <source>
        <dbReference type="Pfam" id="PF18967"/>
    </source>
</evidence>
<sequence length="182" mass="19982">MWWLRRPGPDPAQLRQAQAVAYGSQLLSEAREELNKADSKAQVLLGVVGIGLGAIAGGLLAGSWKPQDLSDAVEWLWWAGVVAALASVGVLSGAVYPRLDRRNGSGRIMYFHDVSHFRTVDDVTTALRQSAELDLERVTHQLLRLSRIATRKYRLIRWGFWLAVTAALTSISAVVINLPLSP</sequence>